<dbReference type="Proteomes" id="UP000244677">
    <property type="component" value="Chromosome"/>
</dbReference>
<dbReference type="KEGG" id="fki:FK004_03715"/>
<dbReference type="EMBL" id="CP020919">
    <property type="protein sequence ID" value="AWG24401.1"/>
    <property type="molecule type" value="Genomic_DNA"/>
</dbReference>
<accession>A0A2S1LL56</accession>
<dbReference type="RefSeq" id="WP_108736043.1">
    <property type="nucleotide sequence ID" value="NZ_CP020919.1"/>
</dbReference>
<reference evidence="1 2" key="1">
    <citation type="submission" date="2017-04" db="EMBL/GenBank/DDBJ databases">
        <title>Complete genome sequence of Flavobacterium kingsejong AJ004.</title>
        <authorList>
            <person name="Lee P.C."/>
        </authorList>
    </citation>
    <scope>NUCLEOTIDE SEQUENCE [LARGE SCALE GENOMIC DNA]</scope>
    <source>
        <strain evidence="1 2">AJ004</strain>
    </source>
</reference>
<name>A0A2S1LL56_9FLAO</name>
<gene>
    <name evidence="1" type="ORF">FK004_03715</name>
</gene>
<proteinExistence type="predicted"/>
<sequence>MNWKEQFENVEKQFGQHAERDWKPVIDLVQNAIKNNPDDVEAYIRTIYLLHNVLVEEDYTALEHDYMAELLKKYFNQSFFKFKENTEYLFFIGKILHISEWYFGLDDDIKSNDESLAFKMQKKAYENEPENILFEWAYRLSSNDATAVTLAKKYLTIVIKYNG</sequence>
<evidence type="ECO:0000313" key="2">
    <source>
        <dbReference type="Proteomes" id="UP000244677"/>
    </source>
</evidence>
<keyword evidence="2" id="KW-1185">Reference proteome</keyword>
<dbReference type="OrthoDB" id="1454313at2"/>
<dbReference type="AlphaFoldDB" id="A0A2S1LL56"/>
<evidence type="ECO:0000313" key="1">
    <source>
        <dbReference type="EMBL" id="AWG24401.1"/>
    </source>
</evidence>
<organism evidence="1 2">
    <name type="scientific">Flavobacterium kingsejongi</name>
    <dbReference type="NCBI Taxonomy" id="1678728"/>
    <lineage>
        <taxon>Bacteria</taxon>
        <taxon>Pseudomonadati</taxon>
        <taxon>Bacteroidota</taxon>
        <taxon>Flavobacteriia</taxon>
        <taxon>Flavobacteriales</taxon>
        <taxon>Flavobacteriaceae</taxon>
        <taxon>Flavobacterium</taxon>
    </lineage>
</organism>
<protein>
    <submittedName>
        <fullName evidence="1">Uncharacterized protein</fullName>
    </submittedName>
</protein>